<reference evidence="3 4" key="1">
    <citation type="journal article" date="2015" name="Stand. Genomic Sci.">
        <title>Genomic Encyclopedia of Bacterial and Archaeal Type Strains, Phase III: the genomes of soil and plant-associated and newly described type strains.</title>
        <authorList>
            <person name="Whitman W.B."/>
            <person name="Woyke T."/>
            <person name="Klenk H.P."/>
            <person name="Zhou Y."/>
            <person name="Lilburn T.G."/>
            <person name="Beck B.J."/>
            <person name="De Vos P."/>
            <person name="Vandamme P."/>
            <person name="Eisen J.A."/>
            <person name="Garrity G."/>
            <person name="Hugenholtz P."/>
            <person name="Kyrpides N.C."/>
        </authorList>
    </citation>
    <scope>NUCLEOTIDE SEQUENCE [LARGE SCALE GENOMIC DNA]</scope>
    <source>
        <strain evidence="3 4">RF6</strain>
    </source>
</reference>
<feature type="coiled-coil region" evidence="1">
    <location>
        <begin position="24"/>
        <end position="58"/>
    </location>
</feature>
<evidence type="ECO:0000313" key="3">
    <source>
        <dbReference type="EMBL" id="RZT62963.1"/>
    </source>
</evidence>
<dbReference type="AlphaFoldDB" id="A0A4Q7TR42"/>
<gene>
    <name evidence="3" type="ORF">EV139_2672</name>
</gene>
<proteinExistence type="predicted"/>
<evidence type="ECO:0000256" key="1">
    <source>
        <dbReference type="SAM" id="Coils"/>
    </source>
</evidence>
<evidence type="ECO:0000313" key="4">
    <source>
        <dbReference type="Proteomes" id="UP000291832"/>
    </source>
</evidence>
<feature type="domain" description="DUF6752" evidence="2">
    <location>
        <begin position="35"/>
        <end position="63"/>
    </location>
</feature>
<keyword evidence="1" id="KW-0175">Coiled coil</keyword>
<comment type="caution">
    <text evidence="3">The sequence shown here is derived from an EMBL/GenBank/DDBJ whole genome shotgun (WGS) entry which is preliminary data.</text>
</comment>
<name>A0A4Q7TR42_9MICO</name>
<evidence type="ECO:0000259" key="2">
    <source>
        <dbReference type="Pfam" id="PF20537"/>
    </source>
</evidence>
<organism evidence="3 4">
    <name type="scientific">Leucobacter luti</name>
    <dbReference type="NCBI Taxonomy" id="340320"/>
    <lineage>
        <taxon>Bacteria</taxon>
        <taxon>Bacillati</taxon>
        <taxon>Actinomycetota</taxon>
        <taxon>Actinomycetes</taxon>
        <taxon>Micrococcales</taxon>
        <taxon>Microbacteriaceae</taxon>
        <taxon>Leucobacter</taxon>
    </lineage>
</organism>
<dbReference type="InterPro" id="IPR046640">
    <property type="entry name" value="DUF6752"/>
</dbReference>
<sequence length="68" mass="7897">MTESQNPARRALSRLRGRLGGTRSRGIRAELEAERERITRLEAELDELRRDSLRVAELVDLVERRLTP</sequence>
<dbReference type="Proteomes" id="UP000291832">
    <property type="component" value="Unassembled WGS sequence"/>
</dbReference>
<dbReference type="RefSeq" id="WP_130454822.1">
    <property type="nucleotide sequence ID" value="NZ_QYAG01000002.1"/>
</dbReference>
<accession>A0A4Q7TR42</accession>
<dbReference type="EMBL" id="SHKI01000006">
    <property type="protein sequence ID" value="RZT62963.1"/>
    <property type="molecule type" value="Genomic_DNA"/>
</dbReference>
<dbReference type="Pfam" id="PF20537">
    <property type="entry name" value="DUF6752"/>
    <property type="match status" value="1"/>
</dbReference>
<keyword evidence="4" id="KW-1185">Reference proteome</keyword>
<protein>
    <recommendedName>
        <fullName evidence="2">DUF6752 domain-containing protein</fullName>
    </recommendedName>
</protein>